<keyword evidence="3 6" id="KW-1133">Transmembrane helix</keyword>
<feature type="region of interest" description="Disordered" evidence="5">
    <location>
        <begin position="135"/>
        <end position="171"/>
    </location>
</feature>
<sequence length="638" mass="67664">MGFQKYRVGHAGASVPHKKRASSSSSSCLTGGFYTNPTSGATVDSLKTLNITWDTSCLTPSNDEVDIYLYAPSAATPRLHLWEDVPFSKGYYEAELMPRWWNSTSSEQLQLLIIQSGDAPFLATLPAGPVFTATYTTPTSGTPESAQTSLASTDSGITEVQSTASSTSSSHLSGGKIAAAVIMPLLAVTALAVFFWIKRSRAKGKEQRKTWSEKVDQRMSVVSADWASIHPSGAQAAIRNSMAIRASMEAEGRMSMASVNLAGMGVQAPGGGVGGFFIPGQGDPTVNPIVAMPVPSIPAAAQLRPGLRSSAYSTAAAAARVSSVSFAADPAIPGRPSGETRRSIYDRERPSFDSAQRRSGYSQYSQNSATRGSRAFHYADGEMPPMPEGAAERASQFYALNSNTNFSNLGLSTSHMNISSSTLNSASVDANRMSRMSRFDEVYGDEYSTQEYDDDRADGAMSPTQTMGPLALSTEDIKKRISMRQGNSSKVSFDSGNDDVGPALTMMRAQDNDGYFDQNGSTSETIFTTSPSPNQTSFPSFPMPSLTGTVMTASPVSSPIEMPTAPGPSSTIPVTSTYTGMAPPKNGLSPDDMLRAYAERKAAASAGRAVTPKISNPSPLAREVISYPTEEQESGRAI</sequence>
<evidence type="ECO:0000256" key="6">
    <source>
        <dbReference type="SAM" id="Phobius"/>
    </source>
</evidence>
<dbReference type="Proteomes" id="UP001163846">
    <property type="component" value="Unassembled WGS sequence"/>
</dbReference>
<feature type="region of interest" description="Disordered" evidence="5">
    <location>
        <begin position="605"/>
        <end position="638"/>
    </location>
</feature>
<evidence type="ECO:0000256" key="4">
    <source>
        <dbReference type="ARBA" id="ARBA00023136"/>
    </source>
</evidence>
<feature type="compositionally biased region" description="Polar residues" evidence="5">
    <location>
        <begin position="353"/>
        <end position="371"/>
    </location>
</feature>
<evidence type="ECO:0000313" key="8">
    <source>
        <dbReference type="Proteomes" id="UP001163846"/>
    </source>
</evidence>
<keyword evidence="2 6" id="KW-0812">Transmembrane</keyword>
<protein>
    <submittedName>
        <fullName evidence="7">Uncharacterized protein</fullName>
    </submittedName>
</protein>
<keyword evidence="8" id="KW-1185">Reference proteome</keyword>
<dbReference type="GO" id="GO:0071944">
    <property type="term" value="C:cell periphery"/>
    <property type="evidence" value="ECO:0007669"/>
    <property type="project" value="UniProtKB-ARBA"/>
</dbReference>
<dbReference type="AlphaFoldDB" id="A0AA38UJY5"/>
<evidence type="ECO:0000256" key="1">
    <source>
        <dbReference type="ARBA" id="ARBA00004167"/>
    </source>
</evidence>
<feature type="compositionally biased region" description="Basic and acidic residues" evidence="5">
    <location>
        <begin position="338"/>
        <end position="351"/>
    </location>
</feature>
<comment type="subcellular location">
    <subcellularLocation>
        <location evidence="1">Membrane</location>
        <topology evidence="1">Single-pass membrane protein</topology>
    </subcellularLocation>
</comment>
<evidence type="ECO:0000256" key="2">
    <source>
        <dbReference type="ARBA" id="ARBA00022692"/>
    </source>
</evidence>
<keyword evidence="4 6" id="KW-0472">Membrane</keyword>
<dbReference type="GO" id="GO:0016020">
    <property type="term" value="C:membrane"/>
    <property type="evidence" value="ECO:0007669"/>
    <property type="project" value="UniProtKB-SubCell"/>
</dbReference>
<feature type="transmembrane region" description="Helical" evidence="6">
    <location>
        <begin position="177"/>
        <end position="197"/>
    </location>
</feature>
<feature type="region of interest" description="Disordered" evidence="5">
    <location>
        <begin position="328"/>
        <end position="372"/>
    </location>
</feature>
<comment type="caution">
    <text evidence="7">The sequence shown here is derived from an EMBL/GenBank/DDBJ whole genome shotgun (WGS) entry which is preliminary data.</text>
</comment>
<evidence type="ECO:0000256" key="3">
    <source>
        <dbReference type="ARBA" id="ARBA00022989"/>
    </source>
</evidence>
<evidence type="ECO:0000313" key="7">
    <source>
        <dbReference type="EMBL" id="KAJ3843601.1"/>
    </source>
</evidence>
<dbReference type="EMBL" id="MU805972">
    <property type="protein sequence ID" value="KAJ3843601.1"/>
    <property type="molecule type" value="Genomic_DNA"/>
</dbReference>
<gene>
    <name evidence="7" type="ORF">F5878DRAFT_257034</name>
</gene>
<reference evidence="7" key="1">
    <citation type="submission" date="2022-08" db="EMBL/GenBank/DDBJ databases">
        <authorList>
            <consortium name="DOE Joint Genome Institute"/>
            <person name="Min B."/>
            <person name="Riley R."/>
            <person name="Sierra-Patev S."/>
            <person name="Naranjo-Ortiz M."/>
            <person name="Looney B."/>
            <person name="Konkel Z."/>
            <person name="Slot J.C."/>
            <person name="Sakamoto Y."/>
            <person name="Steenwyk J.L."/>
            <person name="Rokas A."/>
            <person name="Carro J."/>
            <person name="Camarero S."/>
            <person name="Ferreira P."/>
            <person name="Molpeceres G."/>
            <person name="Ruiz-Duenas F.J."/>
            <person name="Serrano A."/>
            <person name="Henrissat B."/>
            <person name="Drula E."/>
            <person name="Hughes K.W."/>
            <person name="Mata J.L."/>
            <person name="Ishikawa N.K."/>
            <person name="Vargas-Isla R."/>
            <person name="Ushijima S."/>
            <person name="Smith C.A."/>
            <person name="Ahrendt S."/>
            <person name="Andreopoulos W."/>
            <person name="He G."/>
            <person name="Labutti K."/>
            <person name="Lipzen A."/>
            <person name="Ng V."/>
            <person name="Sandor L."/>
            <person name="Barry K."/>
            <person name="Martinez A.T."/>
            <person name="Xiao Y."/>
            <person name="Gibbons J.G."/>
            <person name="Terashima K."/>
            <person name="Hibbett D.S."/>
            <person name="Grigoriev I.V."/>
        </authorList>
    </citation>
    <scope>NUCLEOTIDE SEQUENCE</scope>
    <source>
        <strain evidence="7">TFB9207</strain>
    </source>
</reference>
<dbReference type="InterPro" id="IPR051694">
    <property type="entry name" value="Immunoregulatory_rcpt-like"/>
</dbReference>
<name>A0AA38UJY5_9AGAR</name>
<organism evidence="7 8">
    <name type="scientific">Lentinula raphanica</name>
    <dbReference type="NCBI Taxonomy" id="153919"/>
    <lineage>
        <taxon>Eukaryota</taxon>
        <taxon>Fungi</taxon>
        <taxon>Dikarya</taxon>
        <taxon>Basidiomycota</taxon>
        <taxon>Agaricomycotina</taxon>
        <taxon>Agaricomycetes</taxon>
        <taxon>Agaricomycetidae</taxon>
        <taxon>Agaricales</taxon>
        <taxon>Marasmiineae</taxon>
        <taxon>Omphalotaceae</taxon>
        <taxon>Lentinula</taxon>
    </lineage>
</organism>
<feature type="compositionally biased region" description="Polar residues" evidence="5">
    <location>
        <begin position="143"/>
        <end position="161"/>
    </location>
</feature>
<evidence type="ECO:0000256" key="5">
    <source>
        <dbReference type="SAM" id="MobiDB-lite"/>
    </source>
</evidence>
<proteinExistence type="predicted"/>
<dbReference type="PANTHER" id="PTHR15549">
    <property type="entry name" value="PAIRED IMMUNOGLOBULIN-LIKE TYPE 2 RECEPTOR"/>
    <property type="match status" value="1"/>
</dbReference>
<accession>A0AA38UJY5</accession>